<dbReference type="SUPFAM" id="SSF52266">
    <property type="entry name" value="SGNH hydrolase"/>
    <property type="match status" value="1"/>
</dbReference>
<accession>A0A2M6XB81</accession>
<dbReference type="GO" id="GO:0004622">
    <property type="term" value="F:phosphatidylcholine lysophospholipase activity"/>
    <property type="evidence" value="ECO:0007669"/>
    <property type="project" value="TreeGrafter"/>
</dbReference>
<reference evidence="3" key="1">
    <citation type="submission" date="2017-09" db="EMBL/GenBank/DDBJ databases">
        <title>Depth-based differentiation of microbial function through sediment-hosted aquifers and enrichment of novel symbionts in the deep terrestrial subsurface.</title>
        <authorList>
            <person name="Probst A.J."/>
            <person name="Ladd B."/>
            <person name="Jarett J.K."/>
            <person name="Geller-Mcgrath D.E."/>
            <person name="Sieber C.M.K."/>
            <person name="Emerson J.B."/>
            <person name="Anantharaman K."/>
            <person name="Thomas B.C."/>
            <person name="Malmstrom R."/>
            <person name="Stieglmeier M."/>
            <person name="Klingl A."/>
            <person name="Woyke T."/>
            <person name="Ryan C.M."/>
            <person name="Banfield J.F."/>
        </authorList>
    </citation>
    <scope>NUCLEOTIDE SEQUENCE [LARGE SCALE GENOMIC DNA]</scope>
</reference>
<dbReference type="InterPro" id="IPR013830">
    <property type="entry name" value="SGNH_hydro"/>
</dbReference>
<feature type="domain" description="SGNH hydrolase-type esterase" evidence="1">
    <location>
        <begin position="95"/>
        <end position="276"/>
    </location>
</feature>
<dbReference type="Proteomes" id="UP000231214">
    <property type="component" value="Unassembled WGS sequence"/>
</dbReference>
<dbReference type="InterPro" id="IPR051532">
    <property type="entry name" value="Ester_Hydrolysis_Enzymes"/>
</dbReference>
<evidence type="ECO:0000313" key="3">
    <source>
        <dbReference type="Proteomes" id="UP000231214"/>
    </source>
</evidence>
<organism evidence="2 3">
    <name type="scientific">Candidatus Shapirobacteria bacterium CG09_land_8_20_14_0_10_49_15</name>
    <dbReference type="NCBI Taxonomy" id="1974482"/>
    <lineage>
        <taxon>Bacteria</taxon>
        <taxon>Candidatus Shapironibacteriota</taxon>
    </lineage>
</organism>
<dbReference type="Pfam" id="PF13472">
    <property type="entry name" value="Lipase_GDSL_2"/>
    <property type="match status" value="1"/>
</dbReference>
<proteinExistence type="predicted"/>
<evidence type="ECO:0000259" key="1">
    <source>
        <dbReference type="Pfam" id="PF13472"/>
    </source>
</evidence>
<dbReference type="EMBL" id="PEZK01000021">
    <property type="protein sequence ID" value="PIU02216.1"/>
    <property type="molecule type" value="Genomic_DNA"/>
</dbReference>
<dbReference type="PANTHER" id="PTHR30383">
    <property type="entry name" value="THIOESTERASE 1/PROTEASE 1/LYSOPHOSPHOLIPASE L1"/>
    <property type="match status" value="1"/>
</dbReference>
<name>A0A2M6XB81_9BACT</name>
<comment type="caution">
    <text evidence="2">The sequence shown here is derived from an EMBL/GenBank/DDBJ whole genome shotgun (WGS) entry which is preliminary data.</text>
</comment>
<dbReference type="Gene3D" id="3.40.50.1110">
    <property type="entry name" value="SGNH hydrolase"/>
    <property type="match status" value="1"/>
</dbReference>
<sequence>MTAYCLKIGRLFLISLLVISPLMLGDFLPQKSLVSYNAGPIEAAPLHRFYQPLSTAATTAKQASAKPSPALQPMILPEAEEPVAEAAHHHYTVAVLGDSMINVMGENLPSLTQALNTFYHQAEFSLLNYGVGATTIEQSLARIPSLIAQNPDIVVIESFAYNHWSNSQADLDRQWLTLAKIIDQIKIQSQAKIVLTATIAPDEQNLCDGIEGLNLSADQKKEKAQTIRAYLQNLTNFATSQGYPLADAYHPSLGANGNGQAIYVNANDHLHPSTAGINLISQRIAEAIYQNNLL</sequence>
<dbReference type="PANTHER" id="PTHR30383:SF5">
    <property type="entry name" value="SGNH HYDROLASE-TYPE ESTERASE DOMAIN-CONTAINING PROTEIN"/>
    <property type="match status" value="1"/>
</dbReference>
<gene>
    <name evidence="2" type="ORF">COT66_01390</name>
</gene>
<dbReference type="AlphaFoldDB" id="A0A2M6XB81"/>
<dbReference type="InterPro" id="IPR036514">
    <property type="entry name" value="SGNH_hydro_sf"/>
</dbReference>
<protein>
    <recommendedName>
        <fullName evidence="1">SGNH hydrolase-type esterase domain-containing protein</fullName>
    </recommendedName>
</protein>
<evidence type="ECO:0000313" key="2">
    <source>
        <dbReference type="EMBL" id="PIU02216.1"/>
    </source>
</evidence>